<name>A0AAT9GQ14_9CREN</name>
<feature type="transmembrane region" description="Helical" evidence="1">
    <location>
        <begin position="96"/>
        <end position="116"/>
    </location>
</feature>
<dbReference type="SUPFAM" id="SSF50182">
    <property type="entry name" value="Sm-like ribonucleoproteins"/>
    <property type="match status" value="1"/>
</dbReference>
<dbReference type="PANTHER" id="PTHR30221:SF1">
    <property type="entry name" value="SMALL-CONDUCTANCE MECHANOSENSITIVE CHANNEL"/>
    <property type="match status" value="1"/>
</dbReference>
<feature type="domain" description="Mechanosensitive ion channel MscS" evidence="2">
    <location>
        <begin position="139"/>
        <end position="206"/>
    </location>
</feature>
<keyword evidence="1" id="KW-1133">Transmembrane helix</keyword>
<dbReference type="KEGG" id="sjv:SJAV_07230"/>
<feature type="transmembrane region" description="Helical" evidence="1">
    <location>
        <begin position="15"/>
        <end position="32"/>
    </location>
</feature>
<evidence type="ECO:0000256" key="1">
    <source>
        <dbReference type="SAM" id="Phobius"/>
    </source>
</evidence>
<dbReference type="InterPro" id="IPR045275">
    <property type="entry name" value="MscS_archaea/bacteria_type"/>
</dbReference>
<accession>A0AAT9GQ14</accession>
<dbReference type="SUPFAM" id="SSF82861">
    <property type="entry name" value="Mechanosensitive channel protein MscS (YggB), transmembrane region"/>
    <property type="match status" value="1"/>
</dbReference>
<keyword evidence="1" id="KW-0472">Membrane</keyword>
<dbReference type="Gene3D" id="1.10.287.1260">
    <property type="match status" value="1"/>
</dbReference>
<dbReference type="GO" id="GO:0016020">
    <property type="term" value="C:membrane"/>
    <property type="evidence" value="ECO:0007669"/>
    <property type="project" value="InterPro"/>
</dbReference>
<dbReference type="Pfam" id="PF00924">
    <property type="entry name" value="MS_channel_2nd"/>
    <property type="match status" value="1"/>
</dbReference>
<dbReference type="InterPro" id="IPR010920">
    <property type="entry name" value="LSM_dom_sf"/>
</dbReference>
<dbReference type="RefSeq" id="WP_369610978.1">
    <property type="nucleotide sequence ID" value="NZ_AP031322.1"/>
</dbReference>
<sequence length="297" mass="32350">MSQSSSTTLLYKNQIIKLLVILAVLAAVDFVLKDIVDILTYDFPKLLSPYQSAIITGIDVIIIALGGIFIIRFIQNILSITVYGKLEKGMAGMLKFVLDVILYTLLVLAILAALHVNLTSVLVGGAVGGVIIGLAVQTVAQNLLSGVLVTSSRTIKPGDAVSLLSWIWGTPIIGEVTKVSLLFTEIKSITGNIFKIPNTAFLGNTVFQKLEGEHSLVYPLQVTVNADVAAEKVLLRVNEILKDKIKDEKKIEIFFTAKNGGTNVFTAIIHFDRMDDLRELIDLVNSAFDKAYWSAKS</sequence>
<gene>
    <name evidence="3" type="ORF">SJAV_07230</name>
</gene>
<dbReference type="GO" id="GO:0008381">
    <property type="term" value="F:mechanosensitive monoatomic ion channel activity"/>
    <property type="evidence" value="ECO:0007669"/>
    <property type="project" value="InterPro"/>
</dbReference>
<evidence type="ECO:0000313" key="3">
    <source>
        <dbReference type="EMBL" id="BFH72779.1"/>
    </source>
</evidence>
<dbReference type="AlphaFoldDB" id="A0AAT9GQ14"/>
<dbReference type="GeneID" id="92353656"/>
<dbReference type="InterPro" id="IPR006685">
    <property type="entry name" value="MscS_channel_2nd"/>
</dbReference>
<feature type="transmembrane region" description="Helical" evidence="1">
    <location>
        <begin position="122"/>
        <end position="144"/>
    </location>
</feature>
<dbReference type="PANTHER" id="PTHR30221">
    <property type="entry name" value="SMALL-CONDUCTANCE MECHANOSENSITIVE CHANNEL"/>
    <property type="match status" value="1"/>
</dbReference>
<dbReference type="InterPro" id="IPR011014">
    <property type="entry name" value="MscS_channel_TM-2"/>
</dbReference>
<dbReference type="EMBL" id="AP031322">
    <property type="protein sequence ID" value="BFH72779.1"/>
    <property type="molecule type" value="Genomic_DNA"/>
</dbReference>
<reference evidence="3" key="1">
    <citation type="submission" date="2024-03" db="EMBL/GenBank/DDBJ databases">
        <title>Complete genome sequence of Sulfurisphaera javensis strain KD-1.</title>
        <authorList>
            <person name="Sakai H."/>
            <person name="Nur N."/>
            <person name="Suwanto A."/>
            <person name="Kurosawa N."/>
        </authorList>
    </citation>
    <scope>NUCLEOTIDE SEQUENCE</scope>
    <source>
        <strain evidence="3">KD-1</strain>
    </source>
</reference>
<feature type="transmembrane region" description="Helical" evidence="1">
    <location>
        <begin position="52"/>
        <end position="75"/>
    </location>
</feature>
<keyword evidence="1" id="KW-0812">Transmembrane</keyword>
<organism evidence="3">
    <name type="scientific">Sulfurisphaera javensis</name>
    <dbReference type="NCBI Taxonomy" id="2049879"/>
    <lineage>
        <taxon>Archaea</taxon>
        <taxon>Thermoproteota</taxon>
        <taxon>Thermoprotei</taxon>
        <taxon>Sulfolobales</taxon>
        <taxon>Sulfolobaceae</taxon>
        <taxon>Sulfurisphaera</taxon>
    </lineage>
</organism>
<evidence type="ECO:0000259" key="2">
    <source>
        <dbReference type="Pfam" id="PF00924"/>
    </source>
</evidence>
<protein>
    <submittedName>
        <fullName evidence="3">Mechanosensitive ion channel family protein</fullName>
    </submittedName>
</protein>
<proteinExistence type="predicted"/>